<dbReference type="EMBL" id="FOTC01000007">
    <property type="protein sequence ID" value="SFL50336.1"/>
    <property type="molecule type" value="Genomic_DNA"/>
</dbReference>
<keyword evidence="2" id="KW-1185">Reference proteome</keyword>
<dbReference type="InterPro" id="IPR045396">
    <property type="entry name" value="DUF6517"/>
</dbReference>
<dbReference type="AlphaFoldDB" id="A0A1I4I9D5"/>
<name>A0A1I4I9D5_9EURY</name>
<dbReference type="STRING" id="553466.SAMN04487950_4025"/>
<accession>A0A1I4I9D5</accession>
<evidence type="ECO:0008006" key="3">
    <source>
        <dbReference type="Google" id="ProtNLM"/>
    </source>
</evidence>
<dbReference type="Pfam" id="PF20127">
    <property type="entry name" value="DUF6517"/>
    <property type="match status" value="1"/>
</dbReference>
<gene>
    <name evidence="1" type="ORF">SAMN04487950_4025</name>
</gene>
<evidence type="ECO:0000313" key="2">
    <source>
        <dbReference type="Proteomes" id="UP000199607"/>
    </source>
</evidence>
<evidence type="ECO:0000313" key="1">
    <source>
        <dbReference type="EMBL" id="SFL50336.1"/>
    </source>
</evidence>
<sequence>MTTRRRLLVGLPGLLALGSGCTGILDDAKSWEAKPAKTDAASSAGYQLEGVEDLTVEREFAGQTVTVVNKVATYEKALSIPLLGEARLGVFATISTPAIEIANQTFNPVGDYDNDRLVGMLQSNYEGISDVREVSSQTVTVLGSDTEVTKYAGKAAFSGQQLDVNIHVGKVRHEADFVVCFGVYPTQLNEENNVLSMMAAAVHPA</sequence>
<dbReference type="Proteomes" id="UP000199607">
    <property type="component" value="Unassembled WGS sequence"/>
</dbReference>
<organism evidence="1 2">
    <name type="scientific">Halogranum rubrum</name>
    <dbReference type="NCBI Taxonomy" id="553466"/>
    <lineage>
        <taxon>Archaea</taxon>
        <taxon>Methanobacteriati</taxon>
        <taxon>Methanobacteriota</taxon>
        <taxon>Stenosarchaea group</taxon>
        <taxon>Halobacteria</taxon>
        <taxon>Halobacteriales</taxon>
        <taxon>Haloferacaceae</taxon>
    </lineage>
</organism>
<proteinExistence type="predicted"/>
<dbReference type="RefSeq" id="WP_089871829.1">
    <property type="nucleotide sequence ID" value="NZ_FOTC01000007.1"/>
</dbReference>
<reference evidence="2" key="1">
    <citation type="submission" date="2016-10" db="EMBL/GenBank/DDBJ databases">
        <authorList>
            <person name="Varghese N."/>
            <person name="Submissions S."/>
        </authorList>
    </citation>
    <scope>NUCLEOTIDE SEQUENCE [LARGE SCALE GENOMIC DNA]</scope>
    <source>
        <strain evidence="2">CGMCC 1.7738</strain>
    </source>
</reference>
<dbReference type="PROSITE" id="PS51257">
    <property type="entry name" value="PROKAR_LIPOPROTEIN"/>
    <property type="match status" value="1"/>
</dbReference>
<protein>
    <recommendedName>
        <fullName evidence="3">Lipoprotein LpqN</fullName>
    </recommendedName>
</protein>